<dbReference type="Pfam" id="PF13440">
    <property type="entry name" value="Polysacc_synt_3"/>
    <property type="match status" value="1"/>
</dbReference>
<feature type="transmembrane region" description="Helical" evidence="7">
    <location>
        <begin position="430"/>
        <end position="449"/>
    </location>
</feature>
<keyword evidence="5 7" id="KW-1133">Transmembrane helix</keyword>
<sequence length="463" mass="52952">MIKSIFTNSFIVSALTILQFFVMFLSQVMLARIIEPEVFGVFAIITVISMFFHTASNLNSDRYIIREQADIEKKMDVTFTMELLWSLTIFIIAIFILPFVLLCIDRQDILVYCQVYVIACLFNPFSKLKSLMEKDASFVKSSVPMVFSSIISSIIAIVMANHDAGLWALVVWRSLSYIIEGIIIYAISEYKPRLKFDIDIIKKSQRFSYPLTIGLIVSFVYGNVDYIIIDRLIDVNSVGFYWLAYQTSHYFLAIRGSINRVVYPALSRIERSNDKEILFDNVNFITCFVYIIPVIVTFFLGDEFIVYVYGQEWSESVILFKIFMLVVLFKAVASSAGPLLHINGNTRNDLEVALINLILLPIAIYIMVKYYGVVGAAVGVGVISTFSGFYVYQRYVKAITGKGYFRYFGKLIFICSVVFFWDFLFHSESVLIGCIYTIVAVTCTVLLYFKRLKYLLSGVKRGV</sequence>
<feature type="transmembrane region" description="Helical" evidence="7">
    <location>
        <begin position="138"/>
        <end position="160"/>
    </location>
</feature>
<feature type="transmembrane region" description="Helical" evidence="7">
    <location>
        <begin position="320"/>
        <end position="340"/>
    </location>
</feature>
<dbReference type="AlphaFoldDB" id="A0A066UX01"/>
<dbReference type="Proteomes" id="UP000027219">
    <property type="component" value="Unassembled WGS sequence"/>
</dbReference>
<feature type="transmembrane region" description="Helical" evidence="7">
    <location>
        <begin position="39"/>
        <end position="58"/>
    </location>
</feature>
<evidence type="ECO:0000256" key="3">
    <source>
        <dbReference type="ARBA" id="ARBA00022475"/>
    </source>
</evidence>
<comment type="subcellular location">
    <subcellularLocation>
        <location evidence="1">Cell membrane</location>
        <topology evidence="1">Multi-pass membrane protein</topology>
    </subcellularLocation>
</comment>
<feature type="transmembrane region" description="Helical" evidence="7">
    <location>
        <begin position="207"/>
        <end position="229"/>
    </location>
</feature>
<keyword evidence="4 7" id="KW-0812">Transmembrane</keyword>
<dbReference type="STRING" id="212667.VFDL14_15685"/>
<feature type="transmembrane region" description="Helical" evidence="7">
    <location>
        <begin position="374"/>
        <end position="392"/>
    </location>
</feature>
<dbReference type="EMBL" id="JFFR01000018">
    <property type="protein sequence ID" value="KDN28689.1"/>
    <property type="molecule type" value="Genomic_DNA"/>
</dbReference>
<evidence type="ECO:0000256" key="2">
    <source>
        <dbReference type="ARBA" id="ARBA00007430"/>
    </source>
</evidence>
<keyword evidence="3" id="KW-1003">Cell membrane</keyword>
<feature type="transmembrane region" description="Helical" evidence="7">
    <location>
        <begin position="83"/>
        <end position="103"/>
    </location>
</feature>
<evidence type="ECO:0000256" key="1">
    <source>
        <dbReference type="ARBA" id="ARBA00004651"/>
    </source>
</evidence>
<name>A0A066UX01_9VIBR</name>
<evidence type="ECO:0000313" key="8">
    <source>
        <dbReference type="EMBL" id="KDN28689.1"/>
    </source>
</evidence>
<feature type="transmembrane region" description="Helical" evidence="7">
    <location>
        <begin position="278"/>
        <end position="300"/>
    </location>
</feature>
<evidence type="ECO:0000313" key="9">
    <source>
        <dbReference type="Proteomes" id="UP000027219"/>
    </source>
</evidence>
<dbReference type="GO" id="GO:0005886">
    <property type="term" value="C:plasma membrane"/>
    <property type="evidence" value="ECO:0007669"/>
    <property type="project" value="UniProtKB-SubCell"/>
</dbReference>
<feature type="transmembrane region" description="Helical" evidence="7">
    <location>
        <begin position="12"/>
        <end position="33"/>
    </location>
</feature>
<accession>A0A066UX01</accession>
<comment type="similarity">
    <text evidence="2">Belongs to the polysaccharide synthase family.</text>
</comment>
<reference evidence="8 9" key="1">
    <citation type="submission" date="2014-02" db="EMBL/GenBank/DDBJ databases">
        <title>Vibrio fortis Dalian14 Genome Sequencing.</title>
        <authorList>
            <person name="Wang Y."/>
            <person name="Song L."/>
            <person name="Liu G."/>
            <person name="Ding J."/>
        </authorList>
    </citation>
    <scope>NUCLEOTIDE SEQUENCE [LARGE SCALE GENOMIC DNA]</scope>
    <source>
        <strain evidence="8 9">Dalian14</strain>
    </source>
</reference>
<dbReference type="InterPro" id="IPR050833">
    <property type="entry name" value="Poly_Biosynth_Transport"/>
</dbReference>
<keyword evidence="9" id="KW-1185">Reference proteome</keyword>
<evidence type="ECO:0000256" key="6">
    <source>
        <dbReference type="ARBA" id="ARBA00023136"/>
    </source>
</evidence>
<gene>
    <name evidence="8" type="ORF">VFDL14_15685</name>
</gene>
<dbReference type="RefSeq" id="WP_032551202.1">
    <property type="nucleotide sequence ID" value="NZ_JFFR01000018.1"/>
</dbReference>
<dbReference type="PANTHER" id="PTHR30250:SF10">
    <property type="entry name" value="LIPOPOLYSACCHARIDE BIOSYNTHESIS PROTEIN WZXC"/>
    <property type="match status" value="1"/>
</dbReference>
<feature type="transmembrane region" description="Helical" evidence="7">
    <location>
        <begin position="109"/>
        <end position="126"/>
    </location>
</feature>
<keyword evidence="6 7" id="KW-0472">Membrane</keyword>
<dbReference type="OrthoDB" id="8538786at2"/>
<evidence type="ECO:0000256" key="4">
    <source>
        <dbReference type="ARBA" id="ARBA00022692"/>
    </source>
</evidence>
<proteinExistence type="inferred from homology"/>
<feature type="transmembrane region" description="Helical" evidence="7">
    <location>
        <begin position="352"/>
        <end position="368"/>
    </location>
</feature>
<evidence type="ECO:0008006" key="10">
    <source>
        <dbReference type="Google" id="ProtNLM"/>
    </source>
</evidence>
<evidence type="ECO:0000256" key="5">
    <source>
        <dbReference type="ARBA" id="ARBA00022989"/>
    </source>
</evidence>
<feature type="transmembrane region" description="Helical" evidence="7">
    <location>
        <begin position="166"/>
        <end position="187"/>
    </location>
</feature>
<organism evidence="8 9">
    <name type="scientific">Vibrio fortis</name>
    <dbReference type="NCBI Taxonomy" id="212667"/>
    <lineage>
        <taxon>Bacteria</taxon>
        <taxon>Pseudomonadati</taxon>
        <taxon>Pseudomonadota</taxon>
        <taxon>Gammaproteobacteria</taxon>
        <taxon>Vibrionales</taxon>
        <taxon>Vibrionaceae</taxon>
        <taxon>Vibrio</taxon>
    </lineage>
</organism>
<protein>
    <recommendedName>
        <fullName evidence="10">Oligosaccharide flippase family protein</fullName>
    </recommendedName>
</protein>
<feature type="transmembrane region" description="Helical" evidence="7">
    <location>
        <begin position="404"/>
        <end position="424"/>
    </location>
</feature>
<dbReference type="PANTHER" id="PTHR30250">
    <property type="entry name" value="PST FAMILY PREDICTED COLANIC ACID TRANSPORTER"/>
    <property type="match status" value="1"/>
</dbReference>
<evidence type="ECO:0000256" key="7">
    <source>
        <dbReference type="SAM" id="Phobius"/>
    </source>
</evidence>
<comment type="caution">
    <text evidence="8">The sequence shown here is derived from an EMBL/GenBank/DDBJ whole genome shotgun (WGS) entry which is preliminary data.</text>
</comment>